<dbReference type="InterPro" id="IPR015421">
    <property type="entry name" value="PyrdxlP-dep_Trfase_major"/>
</dbReference>
<dbReference type="OrthoDB" id="5978656at2759"/>
<feature type="binding site" evidence="4">
    <location>
        <position position="254"/>
    </location>
    <ligand>
        <name>pyridoxal 5'-phosphate</name>
        <dbReference type="ChEBI" id="CHEBI:597326"/>
    </ligand>
</feature>
<dbReference type="Pfam" id="PF22580">
    <property type="entry name" value="KYNU_C"/>
    <property type="match status" value="1"/>
</dbReference>
<feature type="binding site" evidence="4">
    <location>
        <position position="139"/>
    </location>
    <ligand>
        <name>pyridoxal 5'-phosphate</name>
        <dbReference type="ChEBI" id="CHEBI:597326"/>
    </ligand>
</feature>
<feature type="binding site" evidence="4">
    <location>
        <position position="335"/>
    </location>
    <ligand>
        <name>pyridoxal 5'-phosphate</name>
        <dbReference type="ChEBI" id="CHEBI:597326"/>
    </ligand>
</feature>
<dbReference type="GO" id="GO:0005737">
    <property type="term" value="C:cytoplasm"/>
    <property type="evidence" value="ECO:0007669"/>
    <property type="project" value="UniProtKB-SubCell"/>
</dbReference>
<accession>A0A1R1PKP7</accession>
<feature type="binding site" evidence="4">
    <location>
        <begin position="166"/>
        <end position="169"/>
    </location>
    <ligand>
        <name>pyridoxal 5'-phosphate</name>
        <dbReference type="ChEBI" id="CHEBI:597326"/>
    </ligand>
</feature>
<feature type="binding site" evidence="4">
    <location>
        <position position="307"/>
    </location>
    <ligand>
        <name>pyridoxal 5'-phosphate</name>
        <dbReference type="ChEBI" id="CHEBI:597326"/>
    </ligand>
</feature>
<comment type="subunit">
    <text evidence="4 5">Homodimer.</text>
</comment>
<keyword evidence="3 4" id="KW-0663">Pyridoxal phosphate</keyword>
<comment type="cofactor">
    <cofactor evidence="4 5">
        <name>pyridoxal 5'-phosphate</name>
        <dbReference type="ChEBI" id="CHEBI:597326"/>
    </cofactor>
</comment>
<evidence type="ECO:0000256" key="5">
    <source>
        <dbReference type="PIRNR" id="PIRNR038800"/>
    </source>
</evidence>
<dbReference type="GO" id="GO:0030429">
    <property type="term" value="F:kynureninase activity"/>
    <property type="evidence" value="ECO:0007669"/>
    <property type="project" value="UniProtKB-UniRule"/>
</dbReference>
<dbReference type="PANTHER" id="PTHR14084:SF0">
    <property type="entry name" value="KYNURENINASE"/>
    <property type="match status" value="1"/>
</dbReference>
<reference evidence="7" key="2">
    <citation type="submission" date="2017-01" db="EMBL/GenBank/DDBJ databases">
        <authorList>
            <person name="Mah S.A."/>
            <person name="Swanson W.J."/>
            <person name="Moy G.W."/>
            <person name="Vacquier V.D."/>
        </authorList>
    </citation>
    <scope>NUCLEOTIDE SEQUENCE [LARGE SCALE GENOMIC DNA]</scope>
    <source>
        <strain evidence="7">COL-18-3</strain>
    </source>
</reference>
<dbReference type="Proteomes" id="UP000188320">
    <property type="component" value="Unassembled WGS sequence"/>
</dbReference>
<feature type="binding site" evidence="4">
    <location>
        <position position="251"/>
    </location>
    <ligand>
        <name>pyridoxal 5'-phosphate</name>
        <dbReference type="ChEBI" id="CHEBI:597326"/>
    </ligand>
</feature>
<dbReference type="EMBL" id="LSSK01000873">
    <property type="protein sequence ID" value="OMH81535.1"/>
    <property type="molecule type" value="Genomic_DNA"/>
</dbReference>
<evidence type="ECO:0000256" key="1">
    <source>
        <dbReference type="ARBA" id="ARBA00022642"/>
    </source>
</evidence>
<keyword evidence="1 4" id="KW-0662">Pyridine nucleotide biosynthesis</keyword>
<comment type="pathway">
    <text evidence="4 5">Cofactor biosynthesis; NAD(+) biosynthesis; quinolinate from L-kynurenine: step 2/3.</text>
</comment>
<dbReference type="GO" id="GO:0019805">
    <property type="term" value="P:quinolinate biosynthetic process"/>
    <property type="evidence" value="ECO:0007669"/>
    <property type="project" value="UniProtKB-UniRule"/>
</dbReference>
<comment type="caution">
    <text evidence="4">Lacks conserved residue(s) required for the propagation of feature annotation.</text>
</comment>
<organism evidence="7 8">
    <name type="scientific">Zancudomyces culisetae</name>
    <name type="common">Gut fungus</name>
    <name type="synonym">Smittium culisetae</name>
    <dbReference type="NCBI Taxonomy" id="1213189"/>
    <lineage>
        <taxon>Eukaryota</taxon>
        <taxon>Fungi</taxon>
        <taxon>Fungi incertae sedis</taxon>
        <taxon>Zoopagomycota</taxon>
        <taxon>Kickxellomycotina</taxon>
        <taxon>Harpellomycetes</taxon>
        <taxon>Harpellales</taxon>
        <taxon>Legeriomycetaceae</taxon>
        <taxon>Zancudomyces</taxon>
    </lineage>
</organism>
<dbReference type="HAMAP" id="MF_01970">
    <property type="entry name" value="Kynureninase"/>
    <property type="match status" value="1"/>
</dbReference>
<dbReference type="EMBL" id="LSSK01001163">
    <property type="protein sequence ID" value="OMH80523.1"/>
    <property type="molecule type" value="Genomic_DNA"/>
</dbReference>
<comment type="pathway">
    <text evidence="4 5">Amino-acid degradation; L-kynurenine degradation; L-alanine and anthranilate from L-kynurenine: step 1/1.</text>
</comment>
<dbReference type="InterPro" id="IPR010111">
    <property type="entry name" value="Kynureninase"/>
</dbReference>
<sequence>MTYEASAIRTVEEYFDSSKNGPLSLEFAKEMDARPELKNLREEFEYPTPVAVGEITRTIEEKEKDKCIYFCTHSLGMLPKNLRSKMEAELNVWSNEAVCGHVSQTNGRPWVTYDDYIVPSMAKIVGAEKDEVAIMNTLTTNIHILFSAFYTPNEKRHKIIIEEHAFPSDHYAVTSQIKMHGLSPKTSLILLKPREGEETLRTEDIIKTIEEHADSLALVWLPGVQYYTGQRFDIERITKAGHDNGSIVGWDLAHTVGNVVVKLHDWNVDFATWCNYKYLCSGPGAIGGAFVHNKFAKDFSRNRLTGWWSHKLETRFNMDNNFDPAEGIYGFRQSNPPVTTLVCVLASMEVFDKVSMEFISTKSRVLTGYMEYLLTTLENTSKNIEIITPKDKEQRGAMLCLKFDSKILMDVADYLKSFGLIVDVRKPECIRLAPSPLFNTFEEVWQTVKILNNYNF</sequence>
<evidence type="ECO:0000256" key="2">
    <source>
        <dbReference type="ARBA" id="ARBA00022801"/>
    </source>
</evidence>
<dbReference type="InterPro" id="IPR015422">
    <property type="entry name" value="PyrdxlP-dep_Trfase_small"/>
</dbReference>
<dbReference type="PIRSF" id="PIRSF038800">
    <property type="entry name" value="KYNU"/>
    <property type="match status" value="1"/>
</dbReference>
<dbReference type="GO" id="GO:0034354">
    <property type="term" value="P:'de novo' NAD+ biosynthetic process from L-tryptophan"/>
    <property type="evidence" value="ECO:0007669"/>
    <property type="project" value="UniProtKB-UniRule"/>
</dbReference>
<gene>
    <name evidence="4" type="primary">BNA5</name>
    <name evidence="7" type="ORF">AX774_g5010</name>
    <name evidence="6" type="ORF">AX774_g6043</name>
</gene>
<feature type="modified residue" description="N6-(pyridoxal phosphate)lysine" evidence="4">
    <location>
        <position position="277"/>
    </location>
</feature>
<evidence type="ECO:0000256" key="4">
    <source>
        <dbReference type="HAMAP-Rule" id="MF_03017"/>
    </source>
</evidence>
<keyword evidence="4 5" id="KW-0963">Cytoplasm</keyword>
<dbReference type="AlphaFoldDB" id="A0A1R1PKP7"/>
<feature type="binding site" evidence="4">
    <location>
        <position position="276"/>
    </location>
    <ligand>
        <name>pyridoxal 5'-phosphate</name>
        <dbReference type="ChEBI" id="CHEBI:597326"/>
    </ligand>
</feature>
<dbReference type="SUPFAM" id="SSF53383">
    <property type="entry name" value="PLP-dependent transferases"/>
    <property type="match status" value="1"/>
</dbReference>
<comment type="similarity">
    <text evidence="4 5">Belongs to the kynureninase family.</text>
</comment>
<dbReference type="Gene3D" id="3.90.1150.10">
    <property type="entry name" value="Aspartate Aminotransferase, domain 1"/>
    <property type="match status" value="1"/>
</dbReference>
<dbReference type="PANTHER" id="PTHR14084">
    <property type="entry name" value="KYNURENINASE"/>
    <property type="match status" value="1"/>
</dbReference>
<name>A0A1R1PKP7_ZANCU</name>
<keyword evidence="8" id="KW-1185">Reference proteome</keyword>
<dbReference type="UniPathway" id="UPA00334">
    <property type="reaction ID" value="UER00455"/>
</dbReference>
<dbReference type="NCBIfam" id="TIGR01814">
    <property type="entry name" value="kynureninase"/>
    <property type="match status" value="1"/>
</dbReference>
<dbReference type="UniPathway" id="UPA00253">
    <property type="reaction ID" value="UER00329"/>
</dbReference>
<dbReference type="Gene3D" id="3.40.640.10">
    <property type="entry name" value="Type I PLP-dependent aspartate aminotransferase-like (Major domain)"/>
    <property type="match status" value="1"/>
</dbReference>
<dbReference type="GO" id="GO:0043420">
    <property type="term" value="P:anthranilate metabolic process"/>
    <property type="evidence" value="ECO:0007669"/>
    <property type="project" value="UniProtKB-UniRule"/>
</dbReference>
<dbReference type="GO" id="GO:0030170">
    <property type="term" value="F:pyridoxal phosphate binding"/>
    <property type="evidence" value="ECO:0007669"/>
    <property type="project" value="UniProtKB-UniRule"/>
</dbReference>
<comment type="subcellular location">
    <subcellularLocation>
        <location evidence="4 5">Cytoplasm</location>
    </subcellularLocation>
</comment>
<evidence type="ECO:0000313" key="7">
    <source>
        <dbReference type="EMBL" id="OMH81535.1"/>
    </source>
</evidence>
<comment type="function">
    <text evidence="4 5">Catalyzes the cleavage of L-kynurenine (L-Kyn) and L-3-hydroxykynurenine (L-3OHKyn) into anthranilic acid (AA) and 3-hydroxyanthranilic acid (3-OHAA), respectively.</text>
</comment>
<proteinExistence type="inferred from homology"/>
<evidence type="ECO:0000313" key="6">
    <source>
        <dbReference type="EMBL" id="OMH80523.1"/>
    </source>
</evidence>
<feature type="binding site" evidence="4">
    <location>
        <position position="138"/>
    </location>
    <ligand>
        <name>pyridoxal 5'-phosphate</name>
        <dbReference type="ChEBI" id="CHEBI:597326"/>
    </ligand>
</feature>
<protein>
    <recommendedName>
        <fullName evidence="4 5">Kynureninase</fullName>
        <ecNumber evidence="4 5">3.7.1.3</ecNumber>
    </recommendedName>
    <alternativeName>
        <fullName evidence="4">Biosynthesis of nicotinic acid protein 5</fullName>
    </alternativeName>
    <alternativeName>
        <fullName evidence="4">L-kynurenine hydrolase</fullName>
    </alternativeName>
</protein>
<evidence type="ECO:0000256" key="3">
    <source>
        <dbReference type="ARBA" id="ARBA00022898"/>
    </source>
</evidence>
<comment type="caution">
    <text evidence="7">The sequence shown here is derived from an EMBL/GenBank/DDBJ whole genome shotgun (WGS) entry which is preliminary data.</text>
</comment>
<dbReference type="GO" id="GO:0019441">
    <property type="term" value="P:L-tryptophan catabolic process to kynurenine"/>
    <property type="evidence" value="ECO:0007669"/>
    <property type="project" value="TreeGrafter"/>
</dbReference>
<comment type="catalytic activity">
    <reaction evidence="4 5">
        <text>L-kynurenine + H2O = anthranilate + L-alanine + H(+)</text>
        <dbReference type="Rhea" id="RHEA:16813"/>
        <dbReference type="ChEBI" id="CHEBI:15377"/>
        <dbReference type="ChEBI" id="CHEBI:15378"/>
        <dbReference type="ChEBI" id="CHEBI:16567"/>
        <dbReference type="ChEBI" id="CHEBI:57959"/>
        <dbReference type="ChEBI" id="CHEBI:57972"/>
        <dbReference type="EC" id="3.7.1.3"/>
    </reaction>
</comment>
<dbReference type="GO" id="GO:0097053">
    <property type="term" value="P:L-kynurenine catabolic process"/>
    <property type="evidence" value="ECO:0007669"/>
    <property type="project" value="UniProtKB-UniRule"/>
</dbReference>
<comment type="catalytic activity">
    <reaction evidence="5">
        <text>3-hydroxy-L-kynurenine + H2O = 3-hydroxyanthranilate + L-alanine + H(+)</text>
        <dbReference type="Rhea" id="RHEA:25143"/>
        <dbReference type="ChEBI" id="CHEBI:15377"/>
        <dbReference type="ChEBI" id="CHEBI:15378"/>
        <dbReference type="ChEBI" id="CHEBI:36559"/>
        <dbReference type="ChEBI" id="CHEBI:57972"/>
        <dbReference type="ChEBI" id="CHEBI:58125"/>
        <dbReference type="EC" id="3.7.1.3"/>
    </reaction>
</comment>
<dbReference type="FunFam" id="3.40.640.10:FF:000031">
    <property type="entry name" value="Kynureninase"/>
    <property type="match status" value="1"/>
</dbReference>
<reference evidence="8" key="1">
    <citation type="submission" date="2017-01" db="EMBL/GenBank/DDBJ databases">
        <authorList>
            <person name="Wang Y."/>
            <person name="White M."/>
            <person name="Kvist S."/>
            <person name="Moncalvo J.-M."/>
        </authorList>
    </citation>
    <scope>NUCLEOTIDE SEQUENCE [LARGE SCALE GENOMIC DNA]</scope>
    <source>
        <strain evidence="8">COL-18-3</strain>
    </source>
</reference>
<dbReference type="EC" id="3.7.1.3" evidence="4 5"/>
<evidence type="ECO:0000313" key="8">
    <source>
        <dbReference type="Proteomes" id="UP000188320"/>
    </source>
</evidence>
<dbReference type="InterPro" id="IPR015424">
    <property type="entry name" value="PyrdxlP-dep_Trfase"/>
</dbReference>
<keyword evidence="2 4" id="KW-0378">Hydrolase</keyword>